<proteinExistence type="predicted"/>
<evidence type="ECO:0000313" key="2">
    <source>
        <dbReference type="Proteomes" id="UP000013564"/>
    </source>
</evidence>
<evidence type="ECO:0000313" key="1">
    <source>
        <dbReference type="EMBL" id="AGK87025.1"/>
    </source>
</evidence>
<dbReference type="KEGG" id="vg:16207391"/>
<organism evidence="1 2">
    <name type="scientific">Pseudoalteromonas phage RIO-1</name>
    <dbReference type="NCBI Taxonomy" id="1316739"/>
    <lineage>
        <taxon>Viruses</taxon>
        <taxon>Duplodnaviria</taxon>
        <taxon>Heunggongvirae</taxon>
        <taxon>Uroviricota</taxon>
        <taxon>Caudoviricetes</taxon>
        <taxon>Zobellviridae</taxon>
        <taxon>Melvirus</taxon>
        <taxon>Melvirus orientalis</taxon>
    </lineage>
</organism>
<dbReference type="RefSeq" id="YP_008051081.1">
    <property type="nucleotide sequence ID" value="NC_021300.1"/>
</dbReference>
<keyword evidence="2" id="KW-1185">Reference proteome</keyword>
<dbReference type="GeneID" id="16207391"/>
<protein>
    <submittedName>
        <fullName evidence="1">Uncharacterized protein</fullName>
    </submittedName>
</protein>
<accession>R4JMX8</accession>
<dbReference type="Proteomes" id="UP000013564">
    <property type="component" value="Segment"/>
</dbReference>
<dbReference type="EMBL" id="KC751414">
    <property type="protein sequence ID" value="AGK87025.1"/>
    <property type="molecule type" value="Genomic_DNA"/>
</dbReference>
<name>R4JMX8_9CAUD</name>
<gene>
    <name evidence="1" type="ORF">RIO-1_11</name>
</gene>
<reference evidence="1 2" key="1">
    <citation type="journal article" date="2013" name="J. Virol.">
        <title>Morphology, Physiological Characteristics, and Complete Sequence of Marine Bacteriophage RIO-1 Infecting Pseudoalteromonas marina.</title>
        <authorList>
            <person name="Hardies S.C."/>
            <person name="Hwang Y.J."/>
            <person name="Hwang C.Y."/>
            <person name="Jang G.I."/>
            <person name="Cho B.C."/>
        </authorList>
    </citation>
    <scope>NUCLEOTIDE SEQUENCE [LARGE SCALE GENOMIC DNA]</scope>
</reference>
<sequence>MIEVTREGCREMGLHSGNYTWEEGASDVIYLPDCARYDEDIETIHVLGKYLGDYFGNAQPHSFLKTHVRIVPELPLNQVIGIPSLEGKVFGGDDA</sequence>